<comment type="subcellular location">
    <subcellularLocation>
        <location evidence="1">Nucleus</location>
    </subcellularLocation>
</comment>
<dbReference type="GO" id="GO:0005634">
    <property type="term" value="C:nucleus"/>
    <property type="evidence" value="ECO:0007669"/>
    <property type="project" value="UniProtKB-SubCell"/>
</dbReference>
<dbReference type="GO" id="GO:0006397">
    <property type="term" value="P:mRNA processing"/>
    <property type="evidence" value="ECO:0007669"/>
    <property type="project" value="UniProtKB-KW"/>
</dbReference>
<dbReference type="Gene3D" id="3.30.70.330">
    <property type="match status" value="3"/>
</dbReference>
<comment type="similarity">
    <text evidence="2">Belongs to the RRM half pint family.</text>
</comment>
<evidence type="ECO:0000313" key="10">
    <source>
        <dbReference type="EMBL" id="KAL0870824.1"/>
    </source>
</evidence>
<protein>
    <recommendedName>
        <fullName evidence="8">RRM domain-containing protein</fullName>
    </recommendedName>
</protein>
<dbReference type="Proteomes" id="UP001549920">
    <property type="component" value="Unassembled WGS sequence"/>
</dbReference>
<dbReference type="PROSITE" id="PS50102">
    <property type="entry name" value="RRM"/>
    <property type="match status" value="3"/>
</dbReference>
<dbReference type="GO" id="GO:0003723">
    <property type="term" value="F:RNA binding"/>
    <property type="evidence" value="ECO:0007669"/>
    <property type="project" value="UniProtKB-UniRule"/>
</dbReference>
<evidence type="ECO:0000313" key="9">
    <source>
        <dbReference type="EMBL" id="KAL0821381.1"/>
    </source>
</evidence>
<dbReference type="Pfam" id="PF00076">
    <property type="entry name" value="RRM_1"/>
    <property type="match status" value="3"/>
</dbReference>
<feature type="domain" description="RRM" evidence="8">
    <location>
        <begin position="515"/>
        <end position="603"/>
    </location>
</feature>
<gene>
    <name evidence="10" type="ORF">ABMA27_005748</name>
    <name evidence="9" type="ORF">ABMA28_005968</name>
</gene>
<dbReference type="InterPro" id="IPR006532">
    <property type="entry name" value="PUF60-like"/>
</dbReference>
<reference evidence="11 12" key="1">
    <citation type="submission" date="2024-06" db="EMBL/GenBank/DDBJ databases">
        <title>A chromosome-level genome assembly of beet webworm, Loxostege sticticalis.</title>
        <authorList>
            <person name="Zhang Y."/>
        </authorList>
    </citation>
    <scope>NUCLEOTIDE SEQUENCE [LARGE SCALE GENOMIC DNA]</scope>
    <source>
        <strain evidence="10">AQ026</strain>
        <strain evidence="9">AQ028</strain>
        <tissue evidence="9">Male pupae</tissue>
        <tissue evidence="10">Whole body</tissue>
    </source>
</reference>
<evidence type="ECO:0000313" key="12">
    <source>
        <dbReference type="Proteomes" id="UP001549921"/>
    </source>
</evidence>
<evidence type="ECO:0000259" key="8">
    <source>
        <dbReference type="PROSITE" id="PS50102"/>
    </source>
</evidence>
<feature type="domain" description="RRM" evidence="8">
    <location>
        <begin position="121"/>
        <end position="194"/>
    </location>
</feature>
<dbReference type="AlphaFoldDB" id="A0ABD0SNH7"/>
<dbReference type="PANTHER" id="PTHR47330:SF1">
    <property type="entry name" value="POLY(U)-BINDING-SPLICING FACTOR PUF60"/>
    <property type="match status" value="1"/>
</dbReference>
<dbReference type="SMART" id="SM00360">
    <property type="entry name" value="RRM"/>
    <property type="match status" value="3"/>
</dbReference>
<organism evidence="9 12">
    <name type="scientific">Loxostege sticticalis</name>
    <name type="common">Beet webworm moth</name>
    <dbReference type="NCBI Taxonomy" id="481309"/>
    <lineage>
        <taxon>Eukaryota</taxon>
        <taxon>Metazoa</taxon>
        <taxon>Ecdysozoa</taxon>
        <taxon>Arthropoda</taxon>
        <taxon>Hexapoda</taxon>
        <taxon>Insecta</taxon>
        <taxon>Pterygota</taxon>
        <taxon>Neoptera</taxon>
        <taxon>Endopterygota</taxon>
        <taxon>Lepidoptera</taxon>
        <taxon>Glossata</taxon>
        <taxon>Ditrysia</taxon>
        <taxon>Pyraloidea</taxon>
        <taxon>Crambidae</taxon>
        <taxon>Pyraustinae</taxon>
        <taxon>Loxostege</taxon>
    </lineage>
</organism>
<dbReference type="CDD" id="cd12370">
    <property type="entry name" value="RRM1_PUF60"/>
    <property type="match status" value="1"/>
</dbReference>
<comment type="caution">
    <text evidence="9">The sequence shown here is derived from an EMBL/GenBank/DDBJ whole genome shotgun (WGS) entry which is preliminary data.</text>
</comment>
<evidence type="ECO:0000256" key="2">
    <source>
        <dbReference type="ARBA" id="ARBA00005987"/>
    </source>
</evidence>
<dbReference type="InterPro" id="IPR034211">
    <property type="entry name" value="PUF60_RRM2"/>
</dbReference>
<dbReference type="GO" id="GO:0008380">
    <property type="term" value="P:RNA splicing"/>
    <property type="evidence" value="ECO:0007669"/>
    <property type="project" value="UniProtKB-KW"/>
</dbReference>
<name>A0ABD0SNH7_LOXSC</name>
<dbReference type="PANTHER" id="PTHR47330">
    <property type="entry name" value="POLY(U)-BINDING-SPLICING FACTOR PUF60-B-RELATED"/>
    <property type="match status" value="1"/>
</dbReference>
<sequence length="613" mass="65024">MHGCECNCVHSSMAYLRVRPEIIKDPYVSGGFLAAPVYDLQQVGDVFTGPGAKCSTLPAILGGSLPRLSSEQAEAVSRAKKYAMEQSIKMVLMKQTLAHQQQQMASQRTQVQRQQALALMCRVYVGSISFELKEDTIRQAFLPFGPIKSINMSWDPVTQKHKGFAFVEYEIPEAAQLSLEQMNGVMLGGRNIKVVGRPSNMPQAQAVIDEIQEEAKQYNRIYVASIHPELTEDDIKNVFEAFGPITYCKLAYGASAHKHKGYGFIEYASLPAALEAIASMNLFDLGGQYLRVGRAITPPNALAGPPQASAMPTAAAVAAAAATAKIQAMDAVASNAVALGLTKLNALGVPPAAALPTLAAALPVALPATLPATLPVTLPTTLPTLPTLPGAIPATLPGALPVTLPAALPLAAAALPPPAAAIPPPGVVIPPPPVSQRLGNPEPPTSMANSLGGMGGLGGMGLGALDGVGGQQAALQRKLLDASPDTLQQQESLSISGQSARHLVMQRLMRRRASRTVLLCNMVSAEEVDTQLHHEIQEECSKWGRVERLVIYNERQSEDDDPAHANVKIFVQFADPDEARAAAGALNGRYFGGRTVRANLYDQDLFDHGDLSG</sequence>
<evidence type="ECO:0000256" key="1">
    <source>
        <dbReference type="ARBA" id="ARBA00004123"/>
    </source>
</evidence>
<dbReference type="FunFam" id="3.30.70.330:FF:000382">
    <property type="entry name" value="G-patch domain-containing protein"/>
    <property type="match status" value="1"/>
</dbReference>
<accession>A0ABD0SNH7</accession>
<keyword evidence="4 7" id="KW-0694">RNA-binding</keyword>
<evidence type="ECO:0000256" key="5">
    <source>
        <dbReference type="ARBA" id="ARBA00023187"/>
    </source>
</evidence>
<dbReference type="NCBIfam" id="TIGR01645">
    <property type="entry name" value="half-pint"/>
    <property type="match status" value="1"/>
</dbReference>
<keyword evidence="11" id="KW-1185">Reference proteome</keyword>
<keyword evidence="5" id="KW-0508">mRNA splicing</keyword>
<feature type="domain" description="RRM" evidence="8">
    <location>
        <begin position="219"/>
        <end position="297"/>
    </location>
</feature>
<dbReference type="InterPro" id="IPR012677">
    <property type="entry name" value="Nucleotide-bd_a/b_plait_sf"/>
</dbReference>
<evidence type="ECO:0000256" key="6">
    <source>
        <dbReference type="ARBA" id="ARBA00023242"/>
    </source>
</evidence>
<dbReference type="Proteomes" id="UP001549921">
    <property type="component" value="Unassembled WGS sequence"/>
</dbReference>
<dbReference type="SMART" id="SM00361">
    <property type="entry name" value="RRM_1"/>
    <property type="match status" value="2"/>
</dbReference>
<keyword evidence="6" id="KW-0539">Nucleus</keyword>
<dbReference type="EMBL" id="JBEUOH010000018">
    <property type="protein sequence ID" value="KAL0870824.1"/>
    <property type="molecule type" value="Genomic_DNA"/>
</dbReference>
<dbReference type="InterPro" id="IPR035979">
    <property type="entry name" value="RBD_domain_sf"/>
</dbReference>
<proteinExistence type="inferred from homology"/>
<evidence type="ECO:0000313" key="11">
    <source>
        <dbReference type="Proteomes" id="UP001549920"/>
    </source>
</evidence>
<dbReference type="EMBL" id="JBEDNZ010000018">
    <property type="protein sequence ID" value="KAL0821381.1"/>
    <property type="molecule type" value="Genomic_DNA"/>
</dbReference>
<dbReference type="InterPro" id="IPR000504">
    <property type="entry name" value="RRM_dom"/>
</dbReference>
<dbReference type="CDD" id="cd12371">
    <property type="entry name" value="RRM2_PUF60"/>
    <property type="match status" value="1"/>
</dbReference>
<evidence type="ECO:0000256" key="7">
    <source>
        <dbReference type="PROSITE-ProRule" id="PRU00176"/>
    </source>
</evidence>
<dbReference type="SUPFAM" id="SSF54928">
    <property type="entry name" value="RNA-binding domain, RBD"/>
    <property type="match status" value="3"/>
</dbReference>
<keyword evidence="3" id="KW-0507">mRNA processing</keyword>
<dbReference type="FunFam" id="3.30.70.330:FF:000136">
    <property type="entry name" value="poly(U)-binding-splicing factor PUF60 isoform X1"/>
    <property type="match status" value="1"/>
</dbReference>
<dbReference type="InterPro" id="IPR003954">
    <property type="entry name" value="RRM_euk-type"/>
</dbReference>
<evidence type="ECO:0000256" key="3">
    <source>
        <dbReference type="ARBA" id="ARBA00022664"/>
    </source>
</evidence>
<dbReference type="InterPro" id="IPR051974">
    <property type="entry name" value="PUF60_regulator"/>
</dbReference>
<dbReference type="InterPro" id="IPR034209">
    <property type="entry name" value="PUF60_RRM1"/>
</dbReference>
<evidence type="ECO:0000256" key="4">
    <source>
        <dbReference type="ARBA" id="ARBA00022884"/>
    </source>
</evidence>